<organism evidence="3 4">
    <name type="scientific">Pseudoflavonifractor capillosus</name>
    <dbReference type="NCBI Taxonomy" id="106588"/>
    <lineage>
        <taxon>Bacteria</taxon>
        <taxon>Bacillati</taxon>
        <taxon>Bacillota</taxon>
        <taxon>Clostridia</taxon>
        <taxon>Eubacteriales</taxon>
        <taxon>Oscillospiraceae</taxon>
        <taxon>Pseudoflavonifractor</taxon>
    </lineage>
</organism>
<dbReference type="InterPro" id="IPR010982">
    <property type="entry name" value="Lambda_DNA-bd_dom_sf"/>
</dbReference>
<keyword evidence="1" id="KW-0238">DNA-binding</keyword>
<sequence length="72" mass="8315">MYARIRALREDADLKQKELAAMLNLHQTTYSDYELGRLNVPTPVLIQLARFYGTSVDYILGLTNVREPYPRA</sequence>
<reference evidence="3" key="2">
    <citation type="submission" date="2021-09" db="EMBL/GenBank/DDBJ databases">
        <authorList>
            <person name="Gilroy R."/>
        </authorList>
    </citation>
    <scope>NUCLEOTIDE SEQUENCE</scope>
    <source>
        <strain evidence="3">CHK179-5677</strain>
    </source>
</reference>
<evidence type="ECO:0000313" key="3">
    <source>
        <dbReference type="EMBL" id="HJG87690.1"/>
    </source>
</evidence>
<dbReference type="PANTHER" id="PTHR46558:SF11">
    <property type="entry name" value="HTH-TYPE TRANSCRIPTIONAL REGULATOR XRE"/>
    <property type="match status" value="1"/>
</dbReference>
<dbReference type="EMBL" id="DYUC01000118">
    <property type="protein sequence ID" value="HJG87690.1"/>
    <property type="molecule type" value="Genomic_DNA"/>
</dbReference>
<dbReference type="InterPro" id="IPR001387">
    <property type="entry name" value="Cro/C1-type_HTH"/>
</dbReference>
<dbReference type="Pfam" id="PF01381">
    <property type="entry name" value="HTH_3"/>
    <property type="match status" value="1"/>
</dbReference>
<evidence type="ECO:0000256" key="1">
    <source>
        <dbReference type="ARBA" id="ARBA00023125"/>
    </source>
</evidence>
<dbReference type="SUPFAM" id="SSF47413">
    <property type="entry name" value="lambda repressor-like DNA-binding domains"/>
    <property type="match status" value="1"/>
</dbReference>
<name>A0A921MNT1_9FIRM</name>
<dbReference type="Proteomes" id="UP000760668">
    <property type="component" value="Unassembled WGS sequence"/>
</dbReference>
<dbReference type="PANTHER" id="PTHR46558">
    <property type="entry name" value="TRACRIPTIONAL REGULATORY PROTEIN-RELATED-RELATED"/>
    <property type="match status" value="1"/>
</dbReference>
<proteinExistence type="predicted"/>
<dbReference type="CDD" id="cd00093">
    <property type="entry name" value="HTH_XRE"/>
    <property type="match status" value="1"/>
</dbReference>
<reference evidence="3" key="1">
    <citation type="journal article" date="2021" name="PeerJ">
        <title>Extensive microbial diversity within the chicken gut microbiome revealed by metagenomics and culture.</title>
        <authorList>
            <person name="Gilroy R."/>
            <person name="Ravi A."/>
            <person name="Getino M."/>
            <person name="Pursley I."/>
            <person name="Horton D.L."/>
            <person name="Alikhan N.F."/>
            <person name="Baker D."/>
            <person name="Gharbi K."/>
            <person name="Hall N."/>
            <person name="Watson M."/>
            <person name="Adriaenssens E.M."/>
            <person name="Foster-Nyarko E."/>
            <person name="Jarju S."/>
            <person name="Secka A."/>
            <person name="Antonio M."/>
            <person name="Oren A."/>
            <person name="Chaudhuri R.R."/>
            <person name="La Ragione R."/>
            <person name="Hildebrand F."/>
            <person name="Pallen M.J."/>
        </authorList>
    </citation>
    <scope>NUCLEOTIDE SEQUENCE</scope>
    <source>
        <strain evidence="3">CHK179-5677</strain>
    </source>
</reference>
<dbReference type="Gene3D" id="1.10.260.40">
    <property type="entry name" value="lambda repressor-like DNA-binding domains"/>
    <property type="match status" value="1"/>
</dbReference>
<evidence type="ECO:0000313" key="4">
    <source>
        <dbReference type="Proteomes" id="UP000760668"/>
    </source>
</evidence>
<evidence type="ECO:0000259" key="2">
    <source>
        <dbReference type="PROSITE" id="PS50943"/>
    </source>
</evidence>
<dbReference type="AlphaFoldDB" id="A0A921MNT1"/>
<accession>A0A921MNT1</accession>
<protein>
    <submittedName>
        <fullName evidence="3">Helix-turn-helix domain-containing protein</fullName>
    </submittedName>
</protein>
<dbReference type="GO" id="GO:0003677">
    <property type="term" value="F:DNA binding"/>
    <property type="evidence" value="ECO:0007669"/>
    <property type="project" value="UniProtKB-KW"/>
</dbReference>
<gene>
    <name evidence="3" type="ORF">K8V01_11845</name>
</gene>
<dbReference type="RefSeq" id="WP_295369872.1">
    <property type="nucleotide sequence ID" value="NZ_DYUC01000118.1"/>
</dbReference>
<feature type="domain" description="HTH cro/C1-type" evidence="2">
    <location>
        <begin position="5"/>
        <end position="59"/>
    </location>
</feature>
<dbReference type="SMART" id="SM00530">
    <property type="entry name" value="HTH_XRE"/>
    <property type="match status" value="1"/>
</dbReference>
<comment type="caution">
    <text evidence="3">The sequence shown here is derived from an EMBL/GenBank/DDBJ whole genome shotgun (WGS) entry which is preliminary data.</text>
</comment>
<dbReference type="PROSITE" id="PS50943">
    <property type="entry name" value="HTH_CROC1"/>
    <property type="match status" value="1"/>
</dbReference>